<dbReference type="Pfam" id="PF08447">
    <property type="entry name" value="PAS_3"/>
    <property type="match status" value="1"/>
</dbReference>
<proteinExistence type="predicted"/>
<dbReference type="Gene3D" id="3.30.450.20">
    <property type="entry name" value="PAS domain"/>
    <property type="match status" value="1"/>
</dbReference>
<dbReference type="InterPro" id="IPR000014">
    <property type="entry name" value="PAS"/>
</dbReference>
<dbReference type="NCBIfam" id="TIGR00229">
    <property type="entry name" value="sensory_box"/>
    <property type="match status" value="1"/>
</dbReference>
<protein>
    <submittedName>
        <fullName evidence="2">Chemotaxis protein</fullName>
    </submittedName>
    <submittedName>
        <fullName evidence="3">Putative PAS/PAC sensor protein</fullName>
        <ecNumber evidence="3">2.7.13.3</ecNumber>
    </submittedName>
</protein>
<reference evidence="2" key="2">
    <citation type="journal article" date="2017" name="Genome Announc.">
        <title>Twelve Complete Reference Genomes of Clinical Isolates in the Capnocytophaga Genus.</title>
        <authorList>
            <person name="Villarma A."/>
            <person name="Gulvik C.A."/>
            <person name="Rowe L.A."/>
            <person name="Sheth M."/>
            <person name="Juieng P."/>
            <person name="Nicholson A.C."/>
            <person name="Loparev V.N."/>
            <person name="McQuiston J.R."/>
        </authorList>
    </citation>
    <scope>NUCLEOTIDE SEQUENCE</scope>
    <source>
        <strain evidence="2">H3936</strain>
    </source>
</reference>
<dbReference type="Proteomes" id="UP000044026">
    <property type="component" value="Unassembled WGS sequence"/>
</dbReference>
<dbReference type="RefSeq" id="WP_041999082.1">
    <property type="nucleotide sequence ID" value="NZ_CP022382.1"/>
</dbReference>
<evidence type="ECO:0000313" key="2">
    <source>
        <dbReference type="EMBL" id="ATA94305.1"/>
    </source>
</evidence>
<dbReference type="InterPro" id="IPR035965">
    <property type="entry name" value="PAS-like_dom_sf"/>
</dbReference>
<dbReference type="GO" id="GO:0004673">
    <property type="term" value="F:protein histidine kinase activity"/>
    <property type="evidence" value="ECO:0007669"/>
    <property type="project" value="UniProtKB-EC"/>
</dbReference>
<dbReference type="PROSITE" id="PS50112">
    <property type="entry name" value="PAS"/>
    <property type="match status" value="1"/>
</dbReference>
<dbReference type="AlphaFoldDB" id="A0A0B7H2A4"/>
<accession>A0A0B7H2A4</accession>
<name>A0A0B7H2A4_9FLAO</name>
<evidence type="ECO:0000313" key="4">
    <source>
        <dbReference type="Proteomes" id="UP000044026"/>
    </source>
</evidence>
<dbReference type="Proteomes" id="UP000243753">
    <property type="component" value="Chromosome"/>
</dbReference>
<evidence type="ECO:0000259" key="1">
    <source>
        <dbReference type="PROSITE" id="PS50112"/>
    </source>
</evidence>
<organism evidence="3 4">
    <name type="scientific">Capnocytophaga canimorsus</name>
    <dbReference type="NCBI Taxonomy" id="28188"/>
    <lineage>
        <taxon>Bacteria</taxon>
        <taxon>Pseudomonadati</taxon>
        <taxon>Bacteroidota</taxon>
        <taxon>Flavobacteriia</taxon>
        <taxon>Flavobacteriales</taxon>
        <taxon>Flavobacteriaceae</taxon>
        <taxon>Capnocytophaga</taxon>
    </lineage>
</organism>
<dbReference type="EC" id="2.7.13.3" evidence="3"/>
<evidence type="ECO:0000313" key="3">
    <source>
        <dbReference type="EMBL" id="CEN33681.1"/>
    </source>
</evidence>
<reference evidence="5" key="3">
    <citation type="submission" date="2017-06" db="EMBL/GenBank/DDBJ databases">
        <title>Capnocytophaga spp. assemblies.</title>
        <authorList>
            <person name="Gulvik C.A."/>
        </authorList>
    </citation>
    <scope>NUCLEOTIDE SEQUENCE [LARGE SCALE GENOMIC DNA]</scope>
    <source>
        <strain evidence="5">H3936</strain>
    </source>
</reference>
<keyword evidence="3" id="KW-0808">Transferase</keyword>
<dbReference type="GeneID" id="69580978"/>
<dbReference type="SUPFAM" id="SSF55785">
    <property type="entry name" value="PYP-like sensor domain (PAS domain)"/>
    <property type="match status" value="1"/>
</dbReference>
<feature type="domain" description="PAS" evidence="1">
    <location>
        <begin position="35"/>
        <end position="86"/>
    </location>
</feature>
<sequence length="226" mass="26054">MFEEFKQPQASIAKPTPIDREVSWDKSKTLISETDRFGTITNVNEAFCTVSGYSSNELIGQPHNIIRHPDMPKIVFKMLWDNIKQGNNFAGVVKNLSKSGEYYWVITDFEMRKDAMGNITHYLGRRKAVPEKVITNYVAPLYETLLKLEKVGGMDLSSRFFKNYLTMQKKDYIDFVISIMAESNEDMTFKADASMSSSSEVVSDDIYHVNEAMNEKRKNFFDRLFS</sequence>
<dbReference type="EMBL" id="CP022389">
    <property type="protein sequence ID" value="ATA94305.1"/>
    <property type="molecule type" value="Genomic_DNA"/>
</dbReference>
<dbReference type="EMBL" id="CDOE01000040">
    <property type="protein sequence ID" value="CEN33681.1"/>
    <property type="molecule type" value="Genomic_DNA"/>
</dbReference>
<dbReference type="InterPro" id="IPR013655">
    <property type="entry name" value="PAS_fold_3"/>
</dbReference>
<evidence type="ECO:0000313" key="5">
    <source>
        <dbReference type="Proteomes" id="UP000243753"/>
    </source>
</evidence>
<gene>
    <name evidence="3" type="ORF">CCAN12_450018</name>
    <name evidence="2" type="ORF">CGC54_08175</name>
</gene>
<dbReference type="CDD" id="cd00130">
    <property type="entry name" value="PAS"/>
    <property type="match status" value="1"/>
</dbReference>
<reference evidence="3 4" key="1">
    <citation type="submission" date="2015-01" db="EMBL/GenBank/DDBJ databases">
        <authorList>
            <person name="Xiang T."/>
            <person name="Song Y."/>
            <person name="Huang L."/>
            <person name="Wang B."/>
            <person name="Wu P."/>
        </authorList>
    </citation>
    <scope>NUCLEOTIDE SEQUENCE [LARGE SCALE GENOMIC DNA]</scope>
    <source>
        <strain evidence="3 4">Cc12</strain>
    </source>
</reference>